<dbReference type="Proteomes" id="UP000565262">
    <property type="component" value="Unassembled WGS sequence"/>
</dbReference>
<dbReference type="InterPro" id="IPR037053">
    <property type="entry name" value="Phage_tail_collar_dom_sf"/>
</dbReference>
<accession>A0A839IKX9</accession>
<dbReference type="Pfam" id="PF07484">
    <property type="entry name" value="Collar"/>
    <property type="match status" value="1"/>
</dbReference>
<protein>
    <submittedName>
        <fullName evidence="2">Tail fiber protein</fullName>
    </submittedName>
</protein>
<comment type="caution">
    <text evidence="2">The sequence shown here is derived from an EMBL/GenBank/DDBJ whole genome shotgun (WGS) entry which is preliminary data.</text>
</comment>
<keyword evidence="3" id="KW-1185">Reference proteome</keyword>
<sequence length="194" mass="20358">MDPLMTTISYWGANFNPRDWLFCDHSLLSIGSFPAVYSLIGTIYGGDARTTFSLPDLRGRVPLGAGYSPGLQNYVQGTRAGHEFVTLSSSEIPSLNQTMSLSGLSANLPISTTTGTVSDMTGANAALAVGSTDVGGDVYSTHMYSPSPTAYKALPITGSVTATGGGNGNSHENRMPYSVVQCIISMNGIYPSRN</sequence>
<proteinExistence type="predicted"/>
<feature type="domain" description="Phage tail collar" evidence="1">
    <location>
        <begin position="7"/>
        <end position="62"/>
    </location>
</feature>
<dbReference type="EMBL" id="JACJFM010000002">
    <property type="protein sequence ID" value="MBB1485531.1"/>
    <property type="molecule type" value="Genomic_DNA"/>
</dbReference>
<gene>
    <name evidence="2" type="ORF">H4O21_02760</name>
</gene>
<evidence type="ECO:0000313" key="2">
    <source>
        <dbReference type="EMBL" id="MBB1485531.1"/>
    </source>
</evidence>
<name>A0A839IKX9_9GAMM</name>
<dbReference type="SUPFAM" id="SSF88874">
    <property type="entry name" value="Receptor-binding domain of short tail fibre protein gp12"/>
    <property type="match status" value="1"/>
</dbReference>
<evidence type="ECO:0000313" key="3">
    <source>
        <dbReference type="Proteomes" id="UP000565262"/>
    </source>
</evidence>
<reference evidence="2 3" key="1">
    <citation type="submission" date="2020-08" db="EMBL/GenBank/DDBJ databases">
        <title>Oceanospirillum sp. nov. isolated from marine sediment.</title>
        <authorList>
            <person name="Ji X."/>
        </authorList>
    </citation>
    <scope>NUCLEOTIDE SEQUENCE [LARGE SCALE GENOMIC DNA]</scope>
    <source>
        <strain evidence="2 3">D5</strain>
    </source>
</reference>
<dbReference type="RefSeq" id="WP_182807301.1">
    <property type="nucleotide sequence ID" value="NZ_JACJFM010000002.1"/>
</dbReference>
<dbReference type="AlphaFoldDB" id="A0A839IKX9"/>
<evidence type="ECO:0000259" key="1">
    <source>
        <dbReference type="Pfam" id="PF07484"/>
    </source>
</evidence>
<dbReference type="InterPro" id="IPR011083">
    <property type="entry name" value="Phage_tail_collar_dom"/>
</dbReference>
<organism evidence="2 3">
    <name type="scientific">Oceanospirillum sediminis</name>
    <dbReference type="NCBI Taxonomy" id="2760088"/>
    <lineage>
        <taxon>Bacteria</taxon>
        <taxon>Pseudomonadati</taxon>
        <taxon>Pseudomonadota</taxon>
        <taxon>Gammaproteobacteria</taxon>
        <taxon>Oceanospirillales</taxon>
        <taxon>Oceanospirillaceae</taxon>
        <taxon>Oceanospirillum</taxon>
    </lineage>
</organism>
<dbReference type="Gene3D" id="3.90.1340.10">
    <property type="entry name" value="Phage tail collar domain"/>
    <property type="match status" value="1"/>
</dbReference>